<sequence>LVLFFSEIDLERPYYLERLYEIDQSESIAFNDIIPYLDLTVNEIFAEKYQKVLYSPIEVRPFNAEKTRNMRALNPGDVDQLITISGMVTRKSPPIPEMRQAYFQCNTCNFSLIHNRSLFMDKQIVKLQESPDDMPAGQTPYTVTLFAHGDLVERVQPGDRVSVTGIYRALPARINPRIRTVSSVYRASIDVLHFRKTDQSRLHQLDDG</sequence>
<dbReference type="GO" id="GO:0042555">
    <property type="term" value="C:MCM complex"/>
    <property type="evidence" value="ECO:0007669"/>
    <property type="project" value="TreeGrafter"/>
</dbReference>
<dbReference type="Gene3D" id="2.20.28.10">
    <property type="match status" value="1"/>
</dbReference>
<dbReference type="SUPFAM" id="SSF50249">
    <property type="entry name" value="Nucleic acid-binding proteins"/>
    <property type="match status" value="1"/>
</dbReference>
<dbReference type="GO" id="GO:0017116">
    <property type="term" value="F:single-stranded DNA helicase activity"/>
    <property type="evidence" value="ECO:0007669"/>
    <property type="project" value="TreeGrafter"/>
</dbReference>
<dbReference type="InterPro" id="IPR033762">
    <property type="entry name" value="MCM_OB"/>
</dbReference>
<dbReference type="AlphaFoldDB" id="A0A183EE36"/>
<protein>
    <submittedName>
        <fullName evidence="4">MCM_OB domain-containing protein</fullName>
    </submittedName>
</protein>
<dbReference type="InterPro" id="IPR031327">
    <property type="entry name" value="MCM"/>
</dbReference>
<dbReference type="Gene3D" id="2.40.50.140">
    <property type="entry name" value="Nucleic acid-binding proteins"/>
    <property type="match status" value="2"/>
</dbReference>
<dbReference type="SMART" id="SM00350">
    <property type="entry name" value="MCM"/>
    <property type="match status" value="1"/>
</dbReference>
<proteinExistence type="inferred from homology"/>
<evidence type="ECO:0000259" key="3">
    <source>
        <dbReference type="Pfam" id="PF17207"/>
    </source>
</evidence>
<dbReference type="GO" id="GO:0003697">
    <property type="term" value="F:single-stranded DNA binding"/>
    <property type="evidence" value="ECO:0007669"/>
    <property type="project" value="TreeGrafter"/>
</dbReference>
<feature type="domain" description="MCM OB" evidence="3">
    <location>
        <begin position="110"/>
        <end position="170"/>
    </location>
</feature>
<feature type="domain" description="MCM OB" evidence="3">
    <location>
        <begin position="69"/>
        <end position="109"/>
    </location>
</feature>
<keyword evidence="2" id="KW-0235">DNA replication</keyword>
<evidence type="ECO:0000256" key="1">
    <source>
        <dbReference type="ARBA" id="ARBA00008010"/>
    </source>
</evidence>
<dbReference type="PANTHER" id="PTHR11630">
    <property type="entry name" value="DNA REPLICATION LICENSING FACTOR MCM FAMILY MEMBER"/>
    <property type="match status" value="1"/>
</dbReference>
<dbReference type="GO" id="GO:1902975">
    <property type="term" value="P:mitotic DNA replication initiation"/>
    <property type="evidence" value="ECO:0007669"/>
    <property type="project" value="TreeGrafter"/>
</dbReference>
<evidence type="ECO:0000313" key="4">
    <source>
        <dbReference type="WBParaSite" id="GPUH_0001925201-mRNA-1"/>
    </source>
</evidence>
<dbReference type="WBParaSite" id="GPUH_0001925201-mRNA-1">
    <property type="protein sequence ID" value="GPUH_0001925201-mRNA-1"/>
    <property type="gene ID" value="GPUH_0001925201"/>
</dbReference>
<dbReference type="Pfam" id="PF17207">
    <property type="entry name" value="MCM_OB"/>
    <property type="match status" value="2"/>
</dbReference>
<dbReference type="GO" id="GO:0006271">
    <property type="term" value="P:DNA strand elongation involved in DNA replication"/>
    <property type="evidence" value="ECO:0007669"/>
    <property type="project" value="TreeGrafter"/>
</dbReference>
<reference evidence="4" key="1">
    <citation type="submission" date="2016-06" db="UniProtKB">
        <authorList>
            <consortium name="WormBaseParasite"/>
        </authorList>
    </citation>
    <scope>IDENTIFICATION</scope>
</reference>
<evidence type="ECO:0000256" key="2">
    <source>
        <dbReference type="ARBA" id="ARBA00022705"/>
    </source>
</evidence>
<comment type="similarity">
    <text evidence="1">Belongs to the MCM family.</text>
</comment>
<dbReference type="GO" id="GO:0005634">
    <property type="term" value="C:nucleus"/>
    <property type="evidence" value="ECO:0007669"/>
    <property type="project" value="TreeGrafter"/>
</dbReference>
<accession>A0A183EE36</accession>
<organism evidence="4">
    <name type="scientific">Gongylonema pulchrum</name>
    <dbReference type="NCBI Taxonomy" id="637853"/>
    <lineage>
        <taxon>Eukaryota</taxon>
        <taxon>Metazoa</taxon>
        <taxon>Ecdysozoa</taxon>
        <taxon>Nematoda</taxon>
        <taxon>Chromadorea</taxon>
        <taxon>Rhabditida</taxon>
        <taxon>Spirurina</taxon>
        <taxon>Spiruromorpha</taxon>
        <taxon>Spiruroidea</taxon>
        <taxon>Gongylonematidae</taxon>
        <taxon>Gongylonema</taxon>
    </lineage>
</organism>
<dbReference type="PANTHER" id="PTHR11630:SF66">
    <property type="entry name" value="DNA REPLICATION LICENSING FACTOR MCM4"/>
    <property type="match status" value="1"/>
</dbReference>
<dbReference type="GO" id="GO:0005524">
    <property type="term" value="F:ATP binding"/>
    <property type="evidence" value="ECO:0007669"/>
    <property type="project" value="InterPro"/>
</dbReference>
<dbReference type="InterPro" id="IPR012340">
    <property type="entry name" value="NA-bd_OB-fold"/>
</dbReference>
<name>A0A183EE36_9BILA</name>
<dbReference type="GO" id="GO:0000727">
    <property type="term" value="P:double-strand break repair via break-induced replication"/>
    <property type="evidence" value="ECO:0007669"/>
    <property type="project" value="TreeGrafter"/>
</dbReference>